<comment type="catalytic activity">
    <reaction evidence="7">
        <text>DNA(n) + a 2'-deoxyribonucleoside 5'-triphosphate = DNA(n+1) + diphosphate</text>
        <dbReference type="Rhea" id="RHEA:22508"/>
        <dbReference type="Rhea" id="RHEA-COMP:17339"/>
        <dbReference type="Rhea" id="RHEA-COMP:17340"/>
        <dbReference type="ChEBI" id="CHEBI:33019"/>
        <dbReference type="ChEBI" id="CHEBI:61560"/>
        <dbReference type="ChEBI" id="CHEBI:173112"/>
        <dbReference type="EC" id="2.7.7.7"/>
    </reaction>
</comment>
<dbReference type="RefSeq" id="WP_155310557.1">
    <property type="nucleotide sequence ID" value="NZ_AP021876.1"/>
</dbReference>
<dbReference type="InterPro" id="IPR004622">
    <property type="entry name" value="DNA_pol_HolB"/>
</dbReference>
<dbReference type="Pfam" id="PF09115">
    <property type="entry name" value="DNApol3-delta_C"/>
    <property type="match status" value="1"/>
</dbReference>
<name>A0A5K7ZNL0_9BACT</name>
<dbReference type="InterPro" id="IPR050238">
    <property type="entry name" value="DNA_Rep/Repair_Clamp_Loader"/>
</dbReference>
<protein>
    <recommendedName>
        <fullName evidence="2">DNA polymerase III subunit delta'</fullName>
        <ecNumber evidence="1">2.7.7.7</ecNumber>
    </recommendedName>
</protein>
<gene>
    <name evidence="9" type="ORF">DSCO28_27110</name>
</gene>
<sequence>MTTATGFDAIVGQEPPIRLLKTFIRKGTHPHALLFTGDNGVGKKMTATVFAMACNCLALKATLGRQPCTASIDPASIEACGACSSCRKIIAGQHPDILHIAPQSSVIRIDQIRILLQTLTLKPNEAAQRVVIISDAQAMNPEAGNALLKILEEPPDGTLLVLTAPEASDLLPTVVSRCRQIRFRPLAAEDIARMLTASEEIDPQTAQTTAALCGGSYTRALTLIDPRWQKRRAWVIETLNRLATQPSGSVRGWLAFSEKLAAKKDLIEEWLEIITMWLRDLLVAGVDPIRVLNQDRLGTLTTAAGQVGRARLLEQIDAVDDARVALRSNTNARLTLDAMVLKMAGVGNSYV</sequence>
<dbReference type="InterPro" id="IPR015199">
    <property type="entry name" value="DNA_pol_III_delta_C"/>
</dbReference>
<dbReference type="GO" id="GO:0009360">
    <property type="term" value="C:DNA polymerase III complex"/>
    <property type="evidence" value="ECO:0007669"/>
    <property type="project" value="InterPro"/>
</dbReference>
<dbReference type="Pfam" id="PF13177">
    <property type="entry name" value="DNA_pol3_delta2"/>
    <property type="match status" value="1"/>
</dbReference>
<proteinExistence type="predicted"/>
<dbReference type="GO" id="GO:0006261">
    <property type="term" value="P:DNA-templated DNA replication"/>
    <property type="evidence" value="ECO:0007669"/>
    <property type="project" value="TreeGrafter"/>
</dbReference>
<keyword evidence="3" id="KW-0808">Transferase</keyword>
<evidence type="ECO:0000256" key="5">
    <source>
        <dbReference type="ARBA" id="ARBA00022705"/>
    </source>
</evidence>
<dbReference type="SUPFAM" id="SSF52540">
    <property type="entry name" value="P-loop containing nucleoside triphosphate hydrolases"/>
    <property type="match status" value="1"/>
</dbReference>
<keyword evidence="4" id="KW-0548">Nucleotidyltransferase</keyword>
<evidence type="ECO:0000256" key="6">
    <source>
        <dbReference type="ARBA" id="ARBA00022932"/>
    </source>
</evidence>
<dbReference type="KEGG" id="dov:DSCO28_27110"/>
<dbReference type="Gene3D" id="3.40.50.300">
    <property type="entry name" value="P-loop containing nucleotide triphosphate hydrolases"/>
    <property type="match status" value="1"/>
</dbReference>
<dbReference type="Proteomes" id="UP000425960">
    <property type="component" value="Chromosome"/>
</dbReference>
<dbReference type="GO" id="GO:0008408">
    <property type="term" value="F:3'-5' exonuclease activity"/>
    <property type="evidence" value="ECO:0007669"/>
    <property type="project" value="InterPro"/>
</dbReference>
<dbReference type="PANTHER" id="PTHR11669">
    <property type="entry name" value="REPLICATION FACTOR C / DNA POLYMERASE III GAMMA-TAU SUBUNIT"/>
    <property type="match status" value="1"/>
</dbReference>
<evidence type="ECO:0000256" key="7">
    <source>
        <dbReference type="ARBA" id="ARBA00049244"/>
    </source>
</evidence>
<dbReference type="AlphaFoldDB" id="A0A5K7ZNL0"/>
<keyword evidence="5" id="KW-0235">DNA replication</keyword>
<keyword evidence="6" id="KW-0239">DNA-directed DNA polymerase</keyword>
<evidence type="ECO:0000256" key="4">
    <source>
        <dbReference type="ARBA" id="ARBA00022695"/>
    </source>
</evidence>
<dbReference type="EC" id="2.7.7.7" evidence="1"/>
<evidence type="ECO:0000256" key="2">
    <source>
        <dbReference type="ARBA" id="ARBA00014363"/>
    </source>
</evidence>
<dbReference type="PANTHER" id="PTHR11669:SF8">
    <property type="entry name" value="DNA POLYMERASE III SUBUNIT DELTA"/>
    <property type="match status" value="1"/>
</dbReference>
<accession>A0A5K7ZNL0</accession>
<evidence type="ECO:0000313" key="10">
    <source>
        <dbReference type="Proteomes" id="UP000425960"/>
    </source>
</evidence>
<evidence type="ECO:0000313" key="9">
    <source>
        <dbReference type="EMBL" id="BBO82145.1"/>
    </source>
</evidence>
<dbReference type="InterPro" id="IPR027417">
    <property type="entry name" value="P-loop_NTPase"/>
</dbReference>
<evidence type="ECO:0000256" key="3">
    <source>
        <dbReference type="ARBA" id="ARBA00022679"/>
    </source>
</evidence>
<evidence type="ECO:0000259" key="8">
    <source>
        <dbReference type="Pfam" id="PF09115"/>
    </source>
</evidence>
<organism evidence="9 10">
    <name type="scientific">Desulfosarcina ovata subsp. sediminis</name>
    <dbReference type="NCBI Taxonomy" id="885957"/>
    <lineage>
        <taxon>Bacteria</taxon>
        <taxon>Pseudomonadati</taxon>
        <taxon>Thermodesulfobacteriota</taxon>
        <taxon>Desulfobacteria</taxon>
        <taxon>Desulfobacterales</taxon>
        <taxon>Desulfosarcinaceae</taxon>
        <taxon>Desulfosarcina</taxon>
    </lineage>
</organism>
<dbReference type="GO" id="GO:0003887">
    <property type="term" value="F:DNA-directed DNA polymerase activity"/>
    <property type="evidence" value="ECO:0007669"/>
    <property type="project" value="UniProtKB-KW"/>
</dbReference>
<evidence type="ECO:0000256" key="1">
    <source>
        <dbReference type="ARBA" id="ARBA00012417"/>
    </source>
</evidence>
<dbReference type="GO" id="GO:0003677">
    <property type="term" value="F:DNA binding"/>
    <property type="evidence" value="ECO:0007669"/>
    <property type="project" value="InterPro"/>
</dbReference>
<dbReference type="EMBL" id="AP021876">
    <property type="protein sequence ID" value="BBO82145.1"/>
    <property type="molecule type" value="Genomic_DNA"/>
</dbReference>
<reference evidence="9 10" key="1">
    <citation type="submission" date="2019-11" db="EMBL/GenBank/DDBJ databases">
        <title>Comparative genomics of hydrocarbon-degrading Desulfosarcina strains.</title>
        <authorList>
            <person name="Watanabe M."/>
            <person name="Kojima H."/>
            <person name="Fukui M."/>
        </authorList>
    </citation>
    <scope>NUCLEOTIDE SEQUENCE [LARGE SCALE GENOMIC DNA]</scope>
    <source>
        <strain evidence="9 10">28bB2T</strain>
    </source>
</reference>
<dbReference type="NCBIfam" id="TIGR00678">
    <property type="entry name" value="holB"/>
    <property type="match status" value="1"/>
</dbReference>
<feature type="domain" description="DNA polymerase III delta subunit C-terminal" evidence="8">
    <location>
        <begin position="228"/>
        <end position="341"/>
    </location>
</feature>